<name>A0A919KNJ3_9MICO</name>
<gene>
    <name evidence="2" type="ORF">GCM10017772_03890</name>
</gene>
<keyword evidence="3" id="KW-1185">Reference proteome</keyword>
<dbReference type="EMBL" id="BNAS01000001">
    <property type="protein sequence ID" value="GHH65527.1"/>
    <property type="molecule type" value="Genomic_DNA"/>
</dbReference>
<evidence type="ECO:0000259" key="1">
    <source>
        <dbReference type="Pfam" id="PF01872"/>
    </source>
</evidence>
<dbReference type="PANTHER" id="PTHR38011:SF12">
    <property type="entry name" value="BIFUNCTIONAL DEAMINASE-REDUCTASE DOMAIN PROTEIN"/>
    <property type="match status" value="1"/>
</dbReference>
<dbReference type="AlphaFoldDB" id="A0A919KNJ3"/>
<dbReference type="SUPFAM" id="SSF53597">
    <property type="entry name" value="Dihydrofolate reductase-like"/>
    <property type="match status" value="1"/>
</dbReference>
<feature type="domain" description="Bacterial bifunctional deaminase-reductase C-terminal" evidence="1">
    <location>
        <begin position="3"/>
        <end position="177"/>
    </location>
</feature>
<reference evidence="2" key="2">
    <citation type="submission" date="2020-09" db="EMBL/GenBank/DDBJ databases">
        <authorList>
            <person name="Sun Q."/>
            <person name="Zhou Y."/>
        </authorList>
    </citation>
    <scope>NUCLEOTIDE SEQUENCE</scope>
    <source>
        <strain evidence="2">CGMCC 4.7398</strain>
    </source>
</reference>
<dbReference type="PANTHER" id="PTHR38011">
    <property type="entry name" value="DIHYDROFOLATE REDUCTASE FAMILY PROTEIN (AFU_ORTHOLOGUE AFUA_8G06820)"/>
    <property type="match status" value="1"/>
</dbReference>
<dbReference type="Proteomes" id="UP000627369">
    <property type="component" value="Unassembled WGS sequence"/>
</dbReference>
<dbReference type="GO" id="GO:0009231">
    <property type="term" value="P:riboflavin biosynthetic process"/>
    <property type="evidence" value="ECO:0007669"/>
    <property type="project" value="InterPro"/>
</dbReference>
<accession>A0A919KNJ3</accession>
<proteinExistence type="predicted"/>
<sequence>MAKVIAGATVSLDGFVQDAHGSFAALYSDYDELMGSAYMRALQDETGAVLMGRRTFDLAEDPDSYAVDYEFQVPIFVVTHNPPPVEPKRNERLWITFVTDGVEAAVKRAVEAAGERDVTLIGGADLFHQLLAAGLVDELAVDVMPVLFGDGVRLFDGDPPATLEKVSVQEVGVRTCLRYRVVPAAEAA</sequence>
<comment type="caution">
    <text evidence="2">The sequence shown here is derived from an EMBL/GenBank/DDBJ whole genome shotgun (WGS) entry which is preliminary data.</text>
</comment>
<evidence type="ECO:0000313" key="2">
    <source>
        <dbReference type="EMBL" id="GHH65527.1"/>
    </source>
</evidence>
<dbReference type="InterPro" id="IPR050765">
    <property type="entry name" value="Riboflavin_Biosynth_HTPR"/>
</dbReference>
<dbReference type="InterPro" id="IPR002734">
    <property type="entry name" value="RibDG_C"/>
</dbReference>
<dbReference type="InterPro" id="IPR024072">
    <property type="entry name" value="DHFR-like_dom_sf"/>
</dbReference>
<reference evidence="2" key="1">
    <citation type="journal article" date="2014" name="Int. J. Syst. Evol. Microbiol.">
        <title>Complete genome sequence of Corynebacterium casei LMG S-19264T (=DSM 44701T), isolated from a smear-ripened cheese.</title>
        <authorList>
            <consortium name="US DOE Joint Genome Institute (JGI-PGF)"/>
            <person name="Walter F."/>
            <person name="Albersmeier A."/>
            <person name="Kalinowski J."/>
            <person name="Ruckert C."/>
        </authorList>
    </citation>
    <scope>NUCLEOTIDE SEQUENCE</scope>
    <source>
        <strain evidence="2">CGMCC 4.7398</strain>
    </source>
</reference>
<dbReference type="GO" id="GO:0008703">
    <property type="term" value="F:5-amino-6-(5-phosphoribosylamino)uracil reductase activity"/>
    <property type="evidence" value="ECO:0007669"/>
    <property type="project" value="InterPro"/>
</dbReference>
<protein>
    <submittedName>
        <fullName evidence="2">Riboflavin biosynthesis protein RibD</fullName>
    </submittedName>
</protein>
<evidence type="ECO:0000313" key="3">
    <source>
        <dbReference type="Proteomes" id="UP000627369"/>
    </source>
</evidence>
<organism evidence="2 3">
    <name type="scientific">Promicromonospora soli</name>
    <dbReference type="NCBI Taxonomy" id="2035533"/>
    <lineage>
        <taxon>Bacteria</taxon>
        <taxon>Bacillati</taxon>
        <taxon>Actinomycetota</taxon>
        <taxon>Actinomycetes</taxon>
        <taxon>Micrococcales</taxon>
        <taxon>Promicromonosporaceae</taxon>
        <taxon>Promicromonospora</taxon>
    </lineage>
</organism>
<dbReference type="Gene3D" id="3.40.430.10">
    <property type="entry name" value="Dihydrofolate Reductase, subunit A"/>
    <property type="match status" value="1"/>
</dbReference>
<dbReference type="Pfam" id="PF01872">
    <property type="entry name" value="RibD_C"/>
    <property type="match status" value="1"/>
</dbReference>
<dbReference type="RefSeq" id="WP_189667581.1">
    <property type="nucleotide sequence ID" value="NZ_BNAS01000001.1"/>
</dbReference>